<protein>
    <submittedName>
        <fullName evidence="2">GNAT family N-acetyltransferase</fullName>
    </submittedName>
</protein>
<dbReference type="AlphaFoldDB" id="A0A7M2WYR2"/>
<dbReference type="PROSITE" id="PS51186">
    <property type="entry name" value="GNAT"/>
    <property type="match status" value="1"/>
</dbReference>
<proteinExistence type="predicted"/>
<evidence type="ECO:0000259" key="1">
    <source>
        <dbReference type="PROSITE" id="PS51186"/>
    </source>
</evidence>
<organism evidence="2 3">
    <name type="scientific">Humisphaera borealis</name>
    <dbReference type="NCBI Taxonomy" id="2807512"/>
    <lineage>
        <taxon>Bacteria</taxon>
        <taxon>Pseudomonadati</taxon>
        <taxon>Planctomycetota</taxon>
        <taxon>Phycisphaerae</taxon>
        <taxon>Tepidisphaerales</taxon>
        <taxon>Tepidisphaeraceae</taxon>
        <taxon>Humisphaera</taxon>
    </lineage>
</organism>
<keyword evidence="3" id="KW-1185">Reference proteome</keyword>
<name>A0A7M2WYR2_9BACT</name>
<accession>A0A7M2WYR2</accession>
<gene>
    <name evidence="2" type="ORF">IPV69_04020</name>
</gene>
<evidence type="ECO:0000313" key="3">
    <source>
        <dbReference type="Proteomes" id="UP000593765"/>
    </source>
</evidence>
<sequence length="362" mass="39288">MRPLSNLHRKAKALLGFGPTEAGLSAPTGPADAAAPPAAAGMAAAMPPADAAIHYRPPRRDELHQAVRMILSQPGQLADETQVADFLRFAEPRRVDLSLFLVAERRSRLLWALLPMLSPGRTALLLSPALPHGSAERLAAGELIEGMCAQLGIRDVLLTQALLDPADNTARDLFLAHRFEVMAELLYLAGEPRKRLTTPVLPPGMAWVGYTEQTHELFKQAIHATYENSLDCPGLNGVRDMEDVIAGHRAAGEFEPKLWRLLVELGPDASAPPKPLGVLLLSPIPQAGSVELVYLGLVPEARGRRLSDLLMRQAMIAVIEQGMSRLTLAVDARNVPALKLYYKHGMARAGSKLALMRDLRNP</sequence>
<reference evidence="2 3" key="1">
    <citation type="submission" date="2020-10" db="EMBL/GenBank/DDBJ databases">
        <title>Wide distribution of Phycisphaera-like planctomycetes from WD2101 soil group in peatlands and genome analysis of the first cultivated representative.</title>
        <authorList>
            <person name="Dedysh S.N."/>
            <person name="Beletsky A.V."/>
            <person name="Ivanova A."/>
            <person name="Kulichevskaya I.S."/>
            <person name="Suzina N.E."/>
            <person name="Philippov D.A."/>
            <person name="Rakitin A.L."/>
            <person name="Mardanov A.V."/>
            <person name="Ravin N.V."/>
        </authorList>
    </citation>
    <scope>NUCLEOTIDE SEQUENCE [LARGE SCALE GENOMIC DNA]</scope>
    <source>
        <strain evidence="2 3">M1803</strain>
    </source>
</reference>
<evidence type="ECO:0000313" key="2">
    <source>
        <dbReference type="EMBL" id="QOV90543.1"/>
    </source>
</evidence>
<dbReference type="GO" id="GO:0016747">
    <property type="term" value="F:acyltransferase activity, transferring groups other than amino-acyl groups"/>
    <property type="evidence" value="ECO:0007669"/>
    <property type="project" value="InterPro"/>
</dbReference>
<dbReference type="CDD" id="cd04301">
    <property type="entry name" value="NAT_SF"/>
    <property type="match status" value="1"/>
</dbReference>
<dbReference type="Proteomes" id="UP000593765">
    <property type="component" value="Chromosome"/>
</dbReference>
<dbReference type="Gene3D" id="3.40.630.30">
    <property type="match status" value="1"/>
</dbReference>
<dbReference type="InterPro" id="IPR000182">
    <property type="entry name" value="GNAT_dom"/>
</dbReference>
<feature type="domain" description="N-acetyltransferase" evidence="1">
    <location>
        <begin position="230"/>
        <end position="362"/>
    </location>
</feature>
<dbReference type="KEGG" id="hbs:IPV69_04020"/>
<dbReference type="Pfam" id="PF00583">
    <property type="entry name" value="Acetyltransf_1"/>
    <property type="match status" value="1"/>
</dbReference>
<dbReference type="SUPFAM" id="SSF55729">
    <property type="entry name" value="Acyl-CoA N-acyltransferases (Nat)"/>
    <property type="match status" value="1"/>
</dbReference>
<dbReference type="EMBL" id="CP063458">
    <property type="protein sequence ID" value="QOV90543.1"/>
    <property type="molecule type" value="Genomic_DNA"/>
</dbReference>
<dbReference type="RefSeq" id="WP_206293632.1">
    <property type="nucleotide sequence ID" value="NZ_CP063458.1"/>
</dbReference>
<dbReference type="InterPro" id="IPR016181">
    <property type="entry name" value="Acyl_CoA_acyltransferase"/>
</dbReference>